<dbReference type="PROSITE" id="PS00122">
    <property type="entry name" value="CARBOXYLESTERASE_B_1"/>
    <property type="match status" value="1"/>
</dbReference>
<evidence type="ECO:0000259" key="5">
    <source>
        <dbReference type="Pfam" id="PF00135"/>
    </source>
</evidence>
<protein>
    <recommendedName>
        <fullName evidence="4">Carboxylic ester hydrolase</fullName>
        <ecNumber evidence="4">3.1.1.-</ecNumber>
    </recommendedName>
</protein>
<feature type="domain" description="Carboxylesterase type B" evidence="5">
    <location>
        <begin position="4"/>
        <end position="297"/>
    </location>
</feature>
<evidence type="ECO:0000256" key="1">
    <source>
        <dbReference type="ARBA" id="ARBA00005964"/>
    </source>
</evidence>
<keyword evidence="2" id="KW-0719">Serine esterase</keyword>
<dbReference type="InterPro" id="IPR029058">
    <property type="entry name" value="AB_hydrolase_fold"/>
</dbReference>
<evidence type="ECO:0000256" key="2">
    <source>
        <dbReference type="ARBA" id="ARBA00022487"/>
    </source>
</evidence>
<reference evidence="6 7" key="1">
    <citation type="submission" date="2018-11" db="EMBL/GenBank/DDBJ databases">
        <authorList>
            <consortium name="Pathogen Informatics"/>
        </authorList>
    </citation>
    <scope>NUCLEOTIDE SEQUENCE [LARGE SCALE GENOMIC DNA]</scope>
</reference>
<dbReference type="OrthoDB" id="6846267at2759"/>
<accession>A0A3P6S3I7</accession>
<sequence length="347" mass="38729">APPEGFPILFWVHGGGYEVGASSAFGYAGFADIYVPNDVISVTIQYRTGVYGFFSTGDSRVPGNLGLFDMAAALKFIYDNAPNFGGDRTRITVWGLSAGGAAAGQLALSPVSREYVAGSIEMSGSPWVFWGIGPNVAKNSIELAKELNCTGDDLKTCMKSKTVDQIYDAVLDVGYTQSTLDSVKWGPVLDGEFLTYPDEMVTTAPPKPSIVGVGDKDGTFFNCTEETHESPALILKTVKLKIINSRFAEYLFNYKTLKWLSPYIHMYGLSPADYKRFDKNSLVDFLKRMIRPDFYGNKTEEVYKAAKSYYVDRDDDSTWEFYLDRYTEARALQSYTYIHIQYIYQCV</sequence>
<feature type="non-terminal residue" evidence="6">
    <location>
        <position position="1"/>
    </location>
</feature>
<keyword evidence="7" id="KW-1185">Reference proteome</keyword>
<evidence type="ECO:0000256" key="4">
    <source>
        <dbReference type="RuleBase" id="RU361235"/>
    </source>
</evidence>
<evidence type="ECO:0000313" key="7">
    <source>
        <dbReference type="Proteomes" id="UP000271889"/>
    </source>
</evidence>
<dbReference type="GO" id="GO:0052689">
    <property type="term" value="F:carboxylic ester hydrolase activity"/>
    <property type="evidence" value="ECO:0007669"/>
    <property type="project" value="UniProtKB-KW"/>
</dbReference>
<dbReference type="InterPro" id="IPR002018">
    <property type="entry name" value="CarbesteraseB"/>
</dbReference>
<dbReference type="EC" id="3.1.1.-" evidence="4"/>
<dbReference type="Proteomes" id="UP000271889">
    <property type="component" value="Unassembled WGS sequence"/>
</dbReference>
<name>A0A3P6S3I7_CYLGO</name>
<gene>
    <name evidence="6" type="ORF">CGOC_LOCUS1866</name>
</gene>
<dbReference type="Gene3D" id="3.40.50.1820">
    <property type="entry name" value="alpha/beta hydrolase"/>
    <property type="match status" value="1"/>
</dbReference>
<dbReference type="EMBL" id="UYRV01003827">
    <property type="protein sequence ID" value="VDK50774.1"/>
    <property type="molecule type" value="Genomic_DNA"/>
</dbReference>
<dbReference type="InterPro" id="IPR019826">
    <property type="entry name" value="Carboxylesterase_B_AS"/>
</dbReference>
<comment type="similarity">
    <text evidence="1 4">Belongs to the type-B carboxylesterase/lipase family.</text>
</comment>
<dbReference type="PANTHER" id="PTHR44590:SF4">
    <property type="entry name" value="CARBOXYLIC ESTER HYDROLASE"/>
    <property type="match status" value="1"/>
</dbReference>
<evidence type="ECO:0000313" key="6">
    <source>
        <dbReference type="EMBL" id="VDK50774.1"/>
    </source>
</evidence>
<organism evidence="6 7">
    <name type="scientific">Cylicostephanus goldi</name>
    <name type="common">Nematode worm</name>
    <dbReference type="NCBI Taxonomy" id="71465"/>
    <lineage>
        <taxon>Eukaryota</taxon>
        <taxon>Metazoa</taxon>
        <taxon>Ecdysozoa</taxon>
        <taxon>Nematoda</taxon>
        <taxon>Chromadorea</taxon>
        <taxon>Rhabditida</taxon>
        <taxon>Rhabditina</taxon>
        <taxon>Rhabditomorpha</taxon>
        <taxon>Strongyloidea</taxon>
        <taxon>Strongylidae</taxon>
        <taxon>Cylicostephanus</taxon>
    </lineage>
</organism>
<dbReference type="Pfam" id="PF00135">
    <property type="entry name" value="COesterase"/>
    <property type="match status" value="1"/>
</dbReference>
<dbReference type="PANTHER" id="PTHR44590">
    <property type="entry name" value="CARBOXYLIC ESTER HYDROLASE-RELATED"/>
    <property type="match status" value="1"/>
</dbReference>
<keyword evidence="3 4" id="KW-0378">Hydrolase</keyword>
<proteinExistence type="inferred from homology"/>
<dbReference type="SUPFAM" id="SSF53474">
    <property type="entry name" value="alpha/beta-Hydrolases"/>
    <property type="match status" value="1"/>
</dbReference>
<evidence type="ECO:0000256" key="3">
    <source>
        <dbReference type="ARBA" id="ARBA00022801"/>
    </source>
</evidence>
<dbReference type="AlphaFoldDB" id="A0A3P6S3I7"/>